<dbReference type="InterPro" id="IPR009729">
    <property type="entry name" value="Gal-3-0_sulfotransfrase"/>
</dbReference>
<evidence type="ECO:0000256" key="2">
    <source>
        <dbReference type="ARBA" id="ARBA00008124"/>
    </source>
</evidence>
<dbReference type="GO" id="GO:0008146">
    <property type="term" value="F:sulfotransferase activity"/>
    <property type="evidence" value="ECO:0000318"/>
    <property type="project" value="GO_Central"/>
</dbReference>
<feature type="compositionally biased region" description="Low complexity" evidence="10">
    <location>
        <begin position="506"/>
        <end position="529"/>
    </location>
</feature>
<dbReference type="OMA" id="SHDIEDK"/>
<evidence type="ECO:0000313" key="12">
    <source>
        <dbReference type="EnsemblMetazoa" id="XP_030837473"/>
    </source>
</evidence>
<dbReference type="InterPro" id="IPR027417">
    <property type="entry name" value="P-loop_NTPase"/>
</dbReference>
<dbReference type="RefSeq" id="XP_030837474.1">
    <property type="nucleotide sequence ID" value="XM_030981614.1"/>
</dbReference>
<dbReference type="InParanoid" id="A0A7M7NJN8"/>
<sequence length="607" mass="69995">MKWQSIFLLMCVVSTAILMTYMTKLYDPPQAHFTNIAAPTHGAPIRRSWPPAVWWRSRSSNSKGSVSKGKNTANELILSATPSSLPENVTGDVIPPIAFDANTTYTIKQDDQEKTGDPTSCTHQDNVVFIKTHKTGSTSLSHIVNRYGFSHNLSFVFNRLSPGNGHLVYLPLNVNSPRTHFLPPIGVKPGDFSKYKYNMLAVHVRYDRKAMNTFMKPNTHYITIIRDPGTQFESAFTHFQLDDSFLVHEKVHTTMQARLTQFFAKPDFYRKRLKSMTWEGKMGLRWYYAKNNQVFDLGLDHVYHSDKNKVQEYINKLDREFSLVLITEYFEESLVVMRRFFCWSLQDTLYVAKNVRPNPANVPESLRNKMRQWNSVDTRLYEHFNRTLWEKIKKYGPDFQTDLSEFRRRLKETFESCVGETEVKAQGHYFHWIEYKPRSDSNKLCAQIAESKRTLFSAIWRRQQLPKARSAPRPRPHVGQPFDMQQFRRYPSAKYMLNRPKPPKPIKSAPKAVPKAKPVSKAEGSLPKAKPLPPQPAPKIIRHVVVDNKTSNSHPGTDDFNDDDSSSVLVVHETAQKLSEKLKSKRLPNVTAEGTRVKPVLTYKKNT</sequence>
<evidence type="ECO:0000256" key="10">
    <source>
        <dbReference type="SAM" id="MobiDB-lite"/>
    </source>
</evidence>
<evidence type="ECO:0000256" key="6">
    <source>
        <dbReference type="ARBA" id="ARBA00022989"/>
    </source>
</evidence>
<evidence type="ECO:0000256" key="3">
    <source>
        <dbReference type="ARBA" id="ARBA00022679"/>
    </source>
</evidence>
<reference evidence="13" key="1">
    <citation type="submission" date="2015-02" db="EMBL/GenBank/DDBJ databases">
        <title>Genome sequencing for Strongylocentrotus purpuratus.</title>
        <authorList>
            <person name="Murali S."/>
            <person name="Liu Y."/>
            <person name="Vee V."/>
            <person name="English A."/>
            <person name="Wang M."/>
            <person name="Skinner E."/>
            <person name="Han Y."/>
            <person name="Muzny D.M."/>
            <person name="Worley K.C."/>
            <person name="Gibbs R.A."/>
        </authorList>
    </citation>
    <scope>NUCLEOTIDE SEQUENCE</scope>
</reference>
<accession>A0A7M7NJN8</accession>
<feature type="region of interest" description="Disordered" evidence="10">
    <location>
        <begin position="496"/>
        <end position="536"/>
    </location>
</feature>
<dbReference type="AlphaFoldDB" id="A0A7M7NJN8"/>
<keyword evidence="11" id="KW-0732">Signal</keyword>
<evidence type="ECO:0000313" key="13">
    <source>
        <dbReference type="Proteomes" id="UP000007110"/>
    </source>
</evidence>
<evidence type="ECO:0000256" key="9">
    <source>
        <dbReference type="ARBA" id="ARBA00023180"/>
    </source>
</evidence>
<keyword evidence="3" id="KW-0808">Transferase</keyword>
<evidence type="ECO:0000256" key="8">
    <source>
        <dbReference type="ARBA" id="ARBA00023136"/>
    </source>
</evidence>
<keyword evidence="9" id="KW-0325">Glycoprotein</keyword>
<keyword evidence="5" id="KW-0735">Signal-anchor</keyword>
<dbReference type="GeneID" id="755600"/>
<evidence type="ECO:0000256" key="11">
    <source>
        <dbReference type="SAM" id="SignalP"/>
    </source>
</evidence>
<dbReference type="PANTHER" id="PTHR14647:SF85">
    <property type="entry name" value="GALACTOSYLCERAMIDE SULFOTRANSFERASE-LIKE"/>
    <property type="match status" value="1"/>
</dbReference>
<dbReference type="Proteomes" id="UP000007110">
    <property type="component" value="Unassembled WGS sequence"/>
</dbReference>
<keyword evidence="4" id="KW-0812">Transmembrane</keyword>
<dbReference type="GO" id="GO:0000139">
    <property type="term" value="C:Golgi membrane"/>
    <property type="evidence" value="ECO:0007669"/>
    <property type="project" value="UniProtKB-SubCell"/>
</dbReference>
<feature type="signal peptide" evidence="11">
    <location>
        <begin position="1"/>
        <end position="16"/>
    </location>
</feature>
<dbReference type="OrthoDB" id="514299at2759"/>
<dbReference type="EnsemblMetazoa" id="XM_030981613">
    <property type="protein sequence ID" value="XP_030837473"/>
    <property type="gene ID" value="LOC755600"/>
</dbReference>
<keyword evidence="8" id="KW-0472">Membrane</keyword>
<dbReference type="KEGG" id="spu:755600"/>
<dbReference type="GO" id="GO:0001733">
    <property type="term" value="F:galactosylceramide sulfotransferase activity"/>
    <property type="evidence" value="ECO:0007669"/>
    <property type="project" value="InterPro"/>
</dbReference>
<evidence type="ECO:0000256" key="7">
    <source>
        <dbReference type="ARBA" id="ARBA00023034"/>
    </source>
</evidence>
<keyword evidence="6" id="KW-1133">Transmembrane helix</keyword>
<keyword evidence="13" id="KW-1185">Reference proteome</keyword>
<evidence type="ECO:0000256" key="5">
    <source>
        <dbReference type="ARBA" id="ARBA00022968"/>
    </source>
</evidence>
<proteinExistence type="inferred from homology"/>
<evidence type="ECO:0000256" key="1">
    <source>
        <dbReference type="ARBA" id="ARBA00004323"/>
    </source>
</evidence>
<comment type="similarity">
    <text evidence="2">Belongs to the galactose-3-O-sulfotransferase family.</text>
</comment>
<keyword evidence="7" id="KW-0333">Golgi apparatus</keyword>
<dbReference type="RefSeq" id="XP_030837473.1">
    <property type="nucleotide sequence ID" value="XM_030981613.1"/>
</dbReference>
<dbReference type="SUPFAM" id="SSF52540">
    <property type="entry name" value="P-loop containing nucleoside triphosphate hydrolases"/>
    <property type="match status" value="1"/>
</dbReference>
<dbReference type="GO" id="GO:0009247">
    <property type="term" value="P:glycolipid biosynthetic process"/>
    <property type="evidence" value="ECO:0007669"/>
    <property type="project" value="InterPro"/>
</dbReference>
<organism evidence="12 13">
    <name type="scientific">Strongylocentrotus purpuratus</name>
    <name type="common">Purple sea urchin</name>
    <dbReference type="NCBI Taxonomy" id="7668"/>
    <lineage>
        <taxon>Eukaryota</taxon>
        <taxon>Metazoa</taxon>
        <taxon>Echinodermata</taxon>
        <taxon>Eleutherozoa</taxon>
        <taxon>Echinozoa</taxon>
        <taxon>Echinoidea</taxon>
        <taxon>Euechinoidea</taxon>
        <taxon>Echinacea</taxon>
        <taxon>Camarodonta</taxon>
        <taxon>Echinidea</taxon>
        <taxon>Strongylocentrotidae</taxon>
        <taxon>Strongylocentrotus</taxon>
    </lineage>
</organism>
<protein>
    <submittedName>
        <fullName evidence="12">Uncharacterized protein</fullName>
    </submittedName>
</protein>
<dbReference type="Pfam" id="PF06990">
    <property type="entry name" value="Gal-3-0_sulfotr"/>
    <property type="match status" value="1"/>
</dbReference>
<name>A0A7M7NJN8_STRPU</name>
<feature type="chain" id="PRO_5036207666" evidence="11">
    <location>
        <begin position="17"/>
        <end position="607"/>
    </location>
</feature>
<dbReference type="EnsemblMetazoa" id="XM_030981614">
    <property type="protein sequence ID" value="XP_030837474"/>
    <property type="gene ID" value="LOC755600"/>
</dbReference>
<evidence type="ECO:0000256" key="4">
    <source>
        <dbReference type="ARBA" id="ARBA00022692"/>
    </source>
</evidence>
<dbReference type="Gene3D" id="3.40.50.300">
    <property type="entry name" value="P-loop containing nucleotide triphosphate hydrolases"/>
    <property type="match status" value="1"/>
</dbReference>
<comment type="subcellular location">
    <subcellularLocation>
        <location evidence="1">Golgi apparatus membrane</location>
        <topology evidence="1">Single-pass type II membrane protein</topology>
    </subcellularLocation>
</comment>
<dbReference type="PANTHER" id="PTHR14647">
    <property type="entry name" value="GALACTOSE-3-O-SULFOTRANSFERASE"/>
    <property type="match status" value="1"/>
</dbReference>
<reference evidence="12" key="2">
    <citation type="submission" date="2021-01" db="UniProtKB">
        <authorList>
            <consortium name="EnsemblMetazoa"/>
        </authorList>
    </citation>
    <scope>IDENTIFICATION</scope>
</reference>